<keyword evidence="3" id="KW-0547">Nucleotide-binding</keyword>
<accession>A0A2U1LG63</accession>
<keyword evidence="7" id="KW-1185">Reference proteome</keyword>
<evidence type="ECO:0000256" key="5">
    <source>
        <dbReference type="ARBA" id="ARBA00022840"/>
    </source>
</evidence>
<comment type="caution">
    <text evidence="6">The sequence shown here is derived from an EMBL/GenBank/DDBJ whole genome shotgun (WGS) entry which is preliminary data.</text>
</comment>
<dbReference type="STRING" id="35608.A0A2U1LG63"/>
<keyword evidence="2" id="KW-0808">Transferase</keyword>
<keyword evidence="4 6" id="KW-0418">Kinase</keyword>
<dbReference type="GO" id="GO:0005524">
    <property type="term" value="F:ATP binding"/>
    <property type="evidence" value="ECO:0007669"/>
    <property type="project" value="UniProtKB-KW"/>
</dbReference>
<gene>
    <name evidence="6" type="ORF">CTI12_AA492550</name>
</gene>
<evidence type="ECO:0000256" key="1">
    <source>
        <dbReference type="ARBA" id="ARBA00022527"/>
    </source>
</evidence>
<dbReference type="OrthoDB" id="1938319at2759"/>
<sequence>MYTIHPKEDEKGKGSRRKSFVDKDHLDLPFFSLSTLSIATNDFSTNNKLGEGGFGPVYKHLYFETYALSFYKTWDVQYVLCKVFQLQSTIIKDEQRKILLVCVDFPIAVDARQTRQILTTLSDEVDSS</sequence>
<evidence type="ECO:0000313" key="7">
    <source>
        <dbReference type="Proteomes" id="UP000245207"/>
    </source>
</evidence>
<evidence type="ECO:0000256" key="2">
    <source>
        <dbReference type="ARBA" id="ARBA00022679"/>
    </source>
</evidence>
<dbReference type="PANTHER" id="PTHR27002:SF181">
    <property type="entry name" value="RECEPTOR-LIKE SERINE_THREONINE-PROTEIN KINASE"/>
    <property type="match status" value="1"/>
</dbReference>
<evidence type="ECO:0000256" key="3">
    <source>
        <dbReference type="ARBA" id="ARBA00022741"/>
    </source>
</evidence>
<dbReference type="AlphaFoldDB" id="A0A2U1LG63"/>
<reference evidence="6 7" key="1">
    <citation type="journal article" date="2018" name="Mol. Plant">
        <title>The genome of Artemisia annua provides insight into the evolution of Asteraceae family and artemisinin biosynthesis.</title>
        <authorList>
            <person name="Shen Q."/>
            <person name="Zhang L."/>
            <person name="Liao Z."/>
            <person name="Wang S."/>
            <person name="Yan T."/>
            <person name="Shi P."/>
            <person name="Liu M."/>
            <person name="Fu X."/>
            <person name="Pan Q."/>
            <person name="Wang Y."/>
            <person name="Lv Z."/>
            <person name="Lu X."/>
            <person name="Zhang F."/>
            <person name="Jiang W."/>
            <person name="Ma Y."/>
            <person name="Chen M."/>
            <person name="Hao X."/>
            <person name="Li L."/>
            <person name="Tang Y."/>
            <person name="Lv G."/>
            <person name="Zhou Y."/>
            <person name="Sun X."/>
            <person name="Brodelius P.E."/>
            <person name="Rose J.K.C."/>
            <person name="Tang K."/>
        </authorList>
    </citation>
    <scope>NUCLEOTIDE SEQUENCE [LARGE SCALE GENOMIC DNA]</scope>
    <source>
        <strain evidence="7">cv. Huhao1</strain>
        <tissue evidence="6">Leaf</tissue>
    </source>
</reference>
<keyword evidence="6" id="KW-0675">Receptor</keyword>
<dbReference type="PANTHER" id="PTHR27002">
    <property type="entry name" value="RECEPTOR-LIKE SERINE/THREONINE-PROTEIN KINASE SD1-8"/>
    <property type="match status" value="1"/>
</dbReference>
<dbReference type="GO" id="GO:0030246">
    <property type="term" value="F:carbohydrate binding"/>
    <property type="evidence" value="ECO:0007669"/>
    <property type="project" value="UniProtKB-KW"/>
</dbReference>
<protein>
    <submittedName>
        <fullName evidence="6">G-type lectin S-receptor-like serine/threonine-protein kinase</fullName>
    </submittedName>
</protein>
<proteinExistence type="predicted"/>
<dbReference type="EMBL" id="PKPP01009559">
    <property type="protein sequence ID" value="PWA47989.1"/>
    <property type="molecule type" value="Genomic_DNA"/>
</dbReference>
<keyword evidence="1" id="KW-0723">Serine/threonine-protein kinase</keyword>
<dbReference type="GO" id="GO:0004674">
    <property type="term" value="F:protein serine/threonine kinase activity"/>
    <property type="evidence" value="ECO:0007669"/>
    <property type="project" value="UniProtKB-KW"/>
</dbReference>
<dbReference type="GO" id="GO:0005886">
    <property type="term" value="C:plasma membrane"/>
    <property type="evidence" value="ECO:0007669"/>
    <property type="project" value="TreeGrafter"/>
</dbReference>
<dbReference type="Proteomes" id="UP000245207">
    <property type="component" value="Unassembled WGS sequence"/>
</dbReference>
<dbReference type="Gene3D" id="3.30.200.20">
    <property type="entry name" value="Phosphorylase Kinase, domain 1"/>
    <property type="match status" value="1"/>
</dbReference>
<organism evidence="6 7">
    <name type="scientific">Artemisia annua</name>
    <name type="common">Sweet wormwood</name>
    <dbReference type="NCBI Taxonomy" id="35608"/>
    <lineage>
        <taxon>Eukaryota</taxon>
        <taxon>Viridiplantae</taxon>
        <taxon>Streptophyta</taxon>
        <taxon>Embryophyta</taxon>
        <taxon>Tracheophyta</taxon>
        <taxon>Spermatophyta</taxon>
        <taxon>Magnoliopsida</taxon>
        <taxon>eudicotyledons</taxon>
        <taxon>Gunneridae</taxon>
        <taxon>Pentapetalae</taxon>
        <taxon>asterids</taxon>
        <taxon>campanulids</taxon>
        <taxon>Asterales</taxon>
        <taxon>Asteraceae</taxon>
        <taxon>Asteroideae</taxon>
        <taxon>Anthemideae</taxon>
        <taxon>Artemisiinae</taxon>
        <taxon>Artemisia</taxon>
    </lineage>
</organism>
<keyword evidence="5" id="KW-0067">ATP-binding</keyword>
<evidence type="ECO:0000313" key="6">
    <source>
        <dbReference type="EMBL" id="PWA47989.1"/>
    </source>
</evidence>
<dbReference type="InterPro" id="IPR011009">
    <property type="entry name" value="Kinase-like_dom_sf"/>
</dbReference>
<name>A0A2U1LG63_ARTAN</name>
<keyword evidence="6" id="KW-0430">Lectin</keyword>
<evidence type="ECO:0000256" key="4">
    <source>
        <dbReference type="ARBA" id="ARBA00022777"/>
    </source>
</evidence>
<dbReference type="SUPFAM" id="SSF56112">
    <property type="entry name" value="Protein kinase-like (PK-like)"/>
    <property type="match status" value="1"/>
</dbReference>